<keyword evidence="3" id="KW-1003">Cell membrane</keyword>
<dbReference type="GO" id="GO:0005886">
    <property type="term" value="C:plasma membrane"/>
    <property type="evidence" value="ECO:0007669"/>
    <property type="project" value="UniProtKB-SubCell"/>
</dbReference>
<comment type="similarity">
    <text evidence="7">Belongs to the binding-protein-dependent transport system permease family.</text>
</comment>
<sequence>MKQKYTSKKKSLFFNITVNILFIVICFCCIVPLLLVFSISITPEKLIAQNGYQLIPQQISFYAYTYIFKNSFSIWHSYGVTIFVTAVGTLIGLSLTSLIAYPLSRKDVKYRNYISMYLFFTMLFNGGLVPTYILITKYLHLKNNIWVLILPMLVGPWNVMLMRNFFKTGVPSAIIESAKIDGAGEFQTFLKIVVPISKPAFATVGLFVILAYWNDWWLALLYIDEQSLMPLQYTLQSILLNIQILMSNINSQTHQVTEIPSESARMALCMLAVGPIVLVYPFLQKYIVKGMTVGAVKG</sequence>
<feature type="transmembrane region" description="Helical" evidence="7">
    <location>
        <begin position="12"/>
        <end position="37"/>
    </location>
</feature>
<dbReference type="PANTHER" id="PTHR43744">
    <property type="entry name" value="ABC TRANSPORTER PERMEASE PROTEIN MG189-RELATED-RELATED"/>
    <property type="match status" value="1"/>
</dbReference>
<dbReference type="Pfam" id="PF00528">
    <property type="entry name" value="BPD_transp_1"/>
    <property type="match status" value="1"/>
</dbReference>
<evidence type="ECO:0000313" key="10">
    <source>
        <dbReference type="Proteomes" id="UP000806542"/>
    </source>
</evidence>
<evidence type="ECO:0000256" key="5">
    <source>
        <dbReference type="ARBA" id="ARBA00022989"/>
    </source>
</evidence>
<evidence type="ECO:0000256" key="3">
    <source>
        <dbReference type="ARBA" id="ARBA00022475"/>
    </source>
</evidence>
<feature type="transmembrane region" description="Helical" evidence="7">
    <location>
        <begin position="200"/>
        <end position="223"/>
    </location>
</feature>
<feature type="domain" description="ABC transmembrane type-1" evidence="8">
    <location>
        <begin position="78"/>
        <end position="280"/>
    </location>
</feature>
<evidence type="ECO:0000256" key="1">
    <source>
        <dbReference type="ARBA" id="ARBA00004651"/>
    </source>
</evidence>
<accession>A0A9D5M5Y2</accession>
<keyword evidence="4 7" id="KW-0812">Transmembrane</keyword>
<feature type="transmembrane region" description="Helical" evidence="7">
    <location>
        <begin position="264"/>
        <end position="283"/>
    </location>
</feature>
<keyword evidence="10" id="KW-1185">Reference proteome</keyword>
<keyword evidence="2 7" id="KW-0813">Transport</keyword>
<dbReference type="GO" id="GO:0055085">
    <property type="term" value="P:transmembrane transport"/>
    <property type="evidence" value="ECO:0007669"/>
    <property type="project" value="InterPro"/>
</dbReference>
<dbReference type="Gene3D" id="1.10.3720.10">
    <property type="entry name" value="MetI-like"/>
    <property type="match status" value="1"/>
</dbReference>
<evidence type="ECO:0000313" key="9">
    <source>
        <dbReference type="EMBL" id="MBE5040082.1"/>
    </source>
</evidence>
<evidence type="ECO:0000256" key="4">
    <source>
        <dbReference type="ARBA" id="ARBA00022692"/>
    </source>
</evidence>
<proteinExistence type="inferred from homology"/>
<dbReference type="EMBL" id="JADCKB010000011">
    <property type="protein sequence ID" value="MBE5040082.1"/>
    <property type="molecule type" value="Genomic_DNA"/>
</dbReference>
<dbReference type="SUPFAM" id="SSF161098">
    <property type="entry name" value="MetI-like"/>
    <property type="match status" value="1"/>
</dbReference>
<dbReference type="Proteomes" id="UP000806542">
    <property type="component" value="Unassembled WGS sequence"/>
</dbReference>
<dbReference type="RefSeq" id="WP_226392634.1">
    <property type="nucleotide sequence ID" value="NZ_JADCKB010000011.1"/>
</dbReference>
<evidence type="ECO:0000256" key="6">
    <source>
        <dbReference type="ARBA" id="ARBA00023136"/>
    </source>
</evidence>
<evidence type="ECO:0000256" key="2">
    <source>
        <dbReference type="ARBA" id="ARBA00022448"/>
    </source>
</evidence>
<dbReference type="InterPro" id="IPR000515">
    <property type="entry name" value="MetI-like"/>
</dbReference>
<dbReference type="PROSITE" id="PS50928">
    <property type="entry name" value="ABC_TM1"/>
    <property type="match status" value="1"/>
</dbReference>
<evidence type="ECO:0000259" key="8">
    <source>
        <dbReference type="PROSITE" id="PS50928"/>
    </source>
</evidence>
<feature type="transmembrane region" description="Helical" evidence="7">
    <location>
        <begin position="78"/>
        <end position="101"/>
    </location>
</feature>
<dbReference type="InterPro" id="IPR035906">
    <property type="entry name" value="MetI-like_sf"/>
</dbReference>
<dbReference type="CDD" id="cd06261">
    <property type="entry name" value="TM_PBP2"/>
    <property type="match status" value="1"/>
</dbReference>
<evidence type="ECO:0000256" key="7">
    <source>
        <dbReference type="RuleBase" id="RU363032"/>
    </source>
</evidence>
<reference evidence="9" key="1">
    <citation type="submission" date="2020-10" db="EMBL/GenBank/DDBJ databases">
        <title>ChiBAC.</title>
        <authorList>
            <person name="Zenner C."/>
            <person name="Hitch T.C.A."/>
            <person name="Clavel T."/>
        </authorList>
    </citation>
    <scope>NUCLEOTIDE SEQUENCE</scope>
    <source>
        <strain evidence="9">DSM 107454</strain>
    </source>
</reference>
<feature type="transmembrane region" description="Helical" evidence="7">
    <location>
        <begin position="145"/>
        <end position="166"/>
    </location>
</feature>
<feature type="transmembrane region" description="Helical" evidence="7">
    <location>
        <begin position="113"/>
        <end position="133"/>
    </location>
</feature>
<name>A0A9D5M5Y2_9FIRM</name>
<comment type="subcellular location">
    <subcellularLocation>
        <location evidence="1 7">Cell membrane</location>
        <topology evidence="1 7">Multi-pass membrane protein</topology>
    </subcellularLocation>
</comment>
<dbReference type="AlphaFoldDB" id="A0A9D5M5Y2"/>
<dbReference type="PANTHER" id="PTHR43744:SF9">
    <property type="entry name" value="POLYGALACTURONAN_RHAMNOGALACTURONAN TRANSPORT SYSTEM PERMEASE PROTEIN YTCP"/>
    <property type="match status" value="1"/>
</dbReference>
<keyword evidence="6 7" id="KW-0472">Membrane</keyword>
<comment type="caution">
    <text evidence="9">The sequence shown here is derived from an EMBL/GenBank/DDBJ whole genome shotgun (WGS) entry which is preliminary data.</text>
</comment>
<organism evidence="9 10">
    <name type="scientific">Ructibacterium gallinarum</name>
    <dbReference type="NCBI Taxonomy" id="2779355"/>
    <lineage>
        <taxon>Bacteria</taxon>
        <taxon>Bacillati</taxon>
        <taxon>Bacillota</taxon>
        <taxon>Clostridia</taxon>
        <taxon>Eubacteriales</taxon>
        <taxon>Oscillospiraceae</taxon>
        <taxon>Ructibacterium</taxon>
    </lineage>
</organism>
<keyword evidence="5 7" id="KW-1133">Transmembrane helix</keyword>
<gene>
    <name evidence="9" type="ORF">INF28_06365</name>
</gene>
<protein>
    <submittedName>
        <fullName evidence="9">Carbohydrate ABC transporter permease</fullName>
    </submittedName>
</protein>